<feature type="transmembrane region" description="Helical" evidence="1">
    <location>
        <begin position="169"/>
        <end position="193"/>
    </location>
</feature>
<protein>
    <recommendedName>
        <fullName evidence="4">Aromatic ring-opening dioxygenase LigA</fullName>
    </recommendedName>
</protein>
<sequence length="215" mass="22835">MKRRTLDLVVSVGGLVLAGLLLIAGLVLTSNANFAKNYVTDQLSAQNITFKTADTLTDEEKAQPCVVEYAGQKLTTGKQAECYANNFIGLHLKSTADGKTYAELGVPQSQLRAQVAEAEKAGAPNLADLQAQLAEVSQQRDTVFKGETLRGLLLTSYGFSEFGTKAAQFATLAFLAAAAMFILALFGFTHALVTPKTATFAAPEANEQDRTPVGV</sequence>
<organism evidence="2 3">
    <name type="scientific">Phytohabitans rumicis</name>
    <dbReference type="NCBI Taxonomy" id="1076125"/>
    <lineage>
        <taxon>Bacteria</taxon>
        <taxon>Bacillati</taxon>
        <taxon>Actinomycetota</taxon>
        <taxon>Actinomycetes</taxon>
        <taxon>Micromonosporales</taxon>
        <taxon>Micromonosporaceae</taxon>
    </lineage>
</organism>
<evidence type="ECO:0000313" key="3">
    <source>
        <dbReference type="Proteomes" id="UP000482960"/>
    </source>
</evidence>
<feature type="transmembrane region" description="Helical" evidence="1">
    <location>
        <begin position="6"/>
        <end position="28"/>
    </location>
</feature>
<evidence type="ECO:0000256" key="1">
    <source>
        <dbReference type="SAM" id="Phobius"/>
    </source>
</evidence>
<keyword evidence="1" id="KW-0812">Transmembrane</keyword>
<accession>A0A6V8LV51</accession>
<comment type="caution">
    <text evidence="2">The sequence shown here is derived from an EMBL/GenBank/DDBJ whole genome shotgun (WGS) entry which is preliminary data.</text>
</comment>
<proteinExistence type="predicted"/>
<name>A0A6V8LV51_9ACTN</name>
<reference evidence="2 3" key="1">
    <citation type="submission" date="2020-03" db="EMBL/GenBank/DDBJ databases">
        <title>Whole genome shotgun sequence of Phytohabitans rumicis NBRC 108638.</title>
        <authorList>
            <person name="Komaki H."/>
            <person name="Tamura T."/>
        </authorList>
    </citation>
    <scope>NUCLEOTIDE SEQUENCE [LARGE SCALE GENOMIC DNA]</scope>
    <source>
        <strain evidence="2 3">NBRC 108638</strain>
    </source>
</reference>
<reference evidence="2 3" key="2">
    <citation type="submission" date="2020-03" db="EMBL/GenBank/DDBJ databases">
        <authorList>
            <person name="Ichikawa N."/>
            <person name="Kimura A."/>
            <person name="Kitahashi Y."/>
            <person name="Uohara A."/>
        </authorList>
    </citation>
    <scope>NUCLEOTIDE SEQUENCE [LARGE SCALE GENOMIC DNA]</scope>
    <source>
        <strain evidence="2 3">NBRC 108638</strain>
    </source>
</reference>
<dbReference type="AlphaFoldDB" id="A0A6V8LV51"/>
<evidence type="ECO:0008006" key="4">
    <source>
        <dbReference type="Google" id="ProtNLM"/>
    </source>
</evidence>
<dbReference type="RefSeq" id="WP_173086630.1">
    <property type="nucleotide sequence ID" value="NZ_BAABJB010000021.1"/>
</dbReference>
<dbReference type="EMBL" id="BLPG01000003">
    <property type="protein sequence ID" value="GFJ96655.1"/>
    <property type="molecule type" value="Genomic_DNA"/>
</dbReference>
<dbReference type="Proteomes" id="UP000482960">
    <property type="component" value="Unassembled WGS sequence"/>
</dbReference>
<keyword evidence="1" id="KW-1133">Transmembrane helix</keyword>
<gene>
    <name evidence="2" type="ORF">Prum_102970</name>
</gene>
<evidence type="ECO:0000313" key="2">
    <source>
        <dbReference type="EMBL" id="GFJ96655.1"/>
    </source>
</evidence>
<keyword evidence="1" id="KW-0472">Membrane</keyword>
<keyword evidence="3" id="KW-1185">Reference proteome</keyword>